<evidence type="ECO:0000256" key="1">
    <source>
        <dbReference type="ARBA" id="ARBA00004210"/>
    </source>
</evidence>
<proteinExistence type="predicted"/>
<dbReference type="PANTHER" id="PTHR10693:SF20">
    <property type="entry name" value="AT27578P"/>
    <property type="match status" value="1"/>
</dbReference>
<feature type="region of interest" description="Disordered" evidence="4">
    <location>
        <begin position="423"/>
        <end position="497"/>
    </location>
</feature>
<dbReference type="Gene3D" id="3.10.450.50">
    <property type="match status" value="1"/>
</dbReference>
<evidence type="ECO:0000256" key="2">
    <source>
        <dbReference type="ARBA" id="ARBA00022884"/>
    </source>
</evidence>
<dbReference type="Pfam" id="PF02136">
    <property type="entry name" value="NTF2"/>
    <property type="match status" value="1"/>
</dbReference>
<evidence type="ECO:0000259" key="6">
    <source>
        <dbReference type="PROSITE" id="PS50177"/>
    </source>
</evidence>
<dbReference type="SUPFAM" id="SSF54427">
    <property type="entry name" value="NTF2-like"/>
    <property type="match status" value="1"/>
</dbReference>
<dbReference type="SMART" id="SM00360">
    <property type="entry name" value="RRM"/>
    <property type="match status" value="1"/>
</dbReference>
<evidence type="ECO:0000313" key="7">
    <source>
        <dbReference type="EMBL" id="CAF1214648.1"/>
    </source>
</evidence>
<evidence type="ECO:0000256" key="3">
    <source>
        <dbReference type="PROSITE-ProRule" id="PRU00176"/>
    </source>
</evidence>
<feature type="domain" description="NTF2" evidence="6">
    <location>
        <begin position="11"/>
        <end position="131"/>
    </location>
</feature>
<feature type="domain" description="RRM" evidence="5">
    <location>
        <begin position="350"/>
        <end position="426"/>
    </location>
</feature>
<feature type="compositionally biased region" description="Polar residues" evidence="4">
    <location>
        <begin position="225"/>
        <end position="234"/>
    </location>
</feature>
<evidence type="ECO:0000259" key="5">
    <source>
        <dbReference type="PROSITE" id="PS50102"/>
    </source>
</evidence>
<dbReference type="InterPro" id="IPR018222">
    <property type="entry name" value="Nuclear_transport_factor_2_euk"/>
</dbReference>
<dbReference type="PANTHER" id="PTHR10693">
    <property type="entry name" value="RAS GTPASE-ACTIVATING PROTEIN-BINDING PROTEIN"/>
    <property type="match status" value="1"/>
</dbReference>
<feature type="compositionally biased region" description="Low complexity" evidence="4">
    <location>
        <begin position="196"/>
        <end position="224"/>
    </location>
</feature>
<evidence type="ECO:0000256" key="4">
    <source>
        <dbReference type="SAM" id="MobiDB-lite"/>
    </source>
</evidence>
<feature type="compositionally biased region" description="Gly residues" evidence="4">
    <location>
        <begin position="452"/>
        <end position="462"/>
    </location>
</feature>
<organism evidence="7 8">
    <name type="scientific">Adineta ricciae</name>
    <name type="common">Rotifer</name>
    <dbReference type="NCBI Taxonomy" id="249248"/>
    <lineage>
        <taxon>Eukaryota</taxon>
        <taxon>Metazoa</taxon>
        <taxon>Spiralia</taxon>
        <taxon>Gnathifera</taxon>
        <taxon>Rotifera</taxon>
        <taxon>Eurotatoria</taxon>
        <taxon>Bdelloidea</taxon>
        <taxon>Adinetida</taxon>
        <taxon>Adinetidae</taxon>
        <taxon>Adineta</taxon>
    </lineage>
</organism>
<dbReference type="InterPro" id="IPR032710">
    <property type="entry name" value="NTF2-like_dom_sf"/>
</dbReference>
<feature type="compositionally biased region" description="Low complexity" evidence="4">
    <location>
        <begin position="235"/>
        <end position="249"/>
    </location>
</feature>
<feature type="compositionally biased region" description="Acidic residues" evidence="4">
    <location>
        <begin position="136"/>
        <end position="145"/>
    </location>
</feature>
<evidence type="ECO:0000313" key="8">
    <source>
        <dbReference type="Proteomes" id="UP000663828"/>
    </source>
</evidence>
<dbReference type="InterPro" id="IPR002075">
    <property type="entry name" value="NTF2_dom"/>
</dbReference>
<dbReference type="EMBL" id="CAJNOR010001882">
    <property type="protein sequence ID" value="CAF1214648.1"/>
    <property type="molecule type" value="Genomic_DNA"/>
</dbReference>
<comment type="subcellular location">
    <subcellularLocation>
        <location evidence="1">Cytoplasm</location>
        <location evidence="1">Stress granule</location>
    </subcellularLocation>
</comment>
<dbReference type="GO" id="GO:0005829">
    <property type="term" value="C:cytosol"/>
    <property type="evidence" value="ECO:0007669"/>
    <property type="project" value="TreeGrafter"/>
</dbReference>
<reference evidence="7" key="1">
    <citation type="submission" date="2021-02" db="EMBL/GenBank/DDBJ databases">
        <authorList>
            <person name="Nowell W R."/>
        </authorList>
    </citation>
    <scope>NUCLEOTIDE SEQUENCE</scope>
</reference>
<dbReference type="PROSITE" id="PS50177">
    <property type="entry name" value="NTF2_DOMAIN"/>
    <property type="match status" value="1"/>
</dbReference>
<feature type="compositionally biased region" description="Pro residues" evidence="4">
    <location>
        <begin position="279"/>
        <end position="289"/>
    </location>
</feature>
<comment type="caution">
    <text evidence="7">The sequence shown here is derived from an EMBL/GenBank/DDBJ whole genome shotgun (WGS) entry which is preliminary data.</text>
</comment>
<dbReference type="Pfam" id="PF00076">
    <property type="entry name" value="RRM_1"/>
    <property type="match status" value="1"/>
</dbReference>
<dbReference type="AlphaFoldDB" id="A0A814X5J1"/>
<accession>A0A814X5J1</accession>
<name>A0A814X5J1_ADIRI</name>
<dbReference type="Proteomes" id="UP000663828">
    <property type="component" value="Unassembled WGS sequence"/>
</dbReference>
<dbReference type="CDD" id="cd00590">
    <property type="entry name" value="RRM_SF"/>
    <property type="match status" value="1"/>
</dbReference>
<dbReference type="SUPFAM" id="SSF54928">
    <property type="entry name" value="RNA-binding domain, RBD"/>
    <property type="match status" value="1"/>
</dbReference>
<dbReference type="PROSITE" id="PS50102">
    <property type="entry name" value="RRM"/>
    <property type="match status" value="1"/>
</dbReference>
<dbReference type="InterPro" id="IPR000504">
    <property type="entry name" value="RRM_dom"/>
</dbReference>
<dbReference type="Gene3D" id="3.30.70.330">
    <property type="match status" value="1"/>
</dbReference>
<dbReference type="InterPro" id="IPR039539">
    <property type="entry name" value="Ras_GTPase_bind_prot"/>
</dbReference>
<dbReference type="GO" id="GO:1990904">
    <property type="term" value="C:ribonucleoprotein complex"/>
    <property type="evidence" value="ECO:0007669"/>
    <property type="project" value="TreeGrafter"/>
</dbReference>
<keyword evidence="8" id="KW-1185">Reference proteome</keyword>
<feature type="compositionally biased region" description="Polar residues" evidence="4">
    <location>
        <begin position="291"/>
        <end position="345"/>
    </location>
</feature>
<sequence>MVQTSPTPFDVGRAFVHQYYTLLHQAPHLLHRFYSTDSTFIHGGVDRPGSIEQPAVGPEDIARRIDGLSLRDCHAKIRQVDSHPTIGNGVVVQVTGELSNNGDPMRRFMQTFVLAPRQPKKYYVQNDIFRYQDEVFDDGSDEDDGSNSQIYGDTDKVSNADSSAAGTQPLPLVAAPPRPPVEEPQHAQLPPRNTGNQQQQQQQVIPNQPARQQQQPAQPEIPINGLNNTVGFNGQQPQQQQPNTQESQQLAKSTTAPTEGASYAGIAKLNSATGAVPTSTPPGPVPSPPVQQTNTTRPITGGKPSTNQQRSSANFYQNNSRSAQWGDSNAPYDQNTARRSGGNSAVSNGNQVFVGSLPAEFTNETLVECFSQFGRVREAKIRQPSNDGKKNYGFVVFEDSDVAASVVQLEHVEYQNVRLNIEPKTQKNYQGNANNGAQGGGRNNYPSRNGVNRGGSRGGYRGNGNNPRRGGGSYYNKSSAAPDENYKVQQQQQPQQQ</sequence>
<keyword evidence="2 3" id="KW-0694">RNA-binding</keyword>
<gene>
    <name evidence="7" type="ORF">XAT740_LOCUS24382</name>
</gene>
<dbReference type="FunFam" id="3.10.450.50:FF:000015">
    <property type="entry name" value="Ras GTPase-activating protein-binding protein 2"/>
    <property type="match status" value="1"/>
</dbReference>
<feature type="region of interest" description="Disordered" evidence="4">
    <location>
        <begin position="272"/>
        <end position="345"/>
    </location>
</feature>
<dbReference type="InterPro" id="IPR012677">
    <property type="entry name" value="Nucleotide-bd_a/b_plait_sf"/>
</dbReference>
<dbReference type="GO" id="GO:0003729">
    <property type="term" value="F:mRNA binding"/>
    <property type="evidence" value="ECO:0007669"/>
    <property type="project" value="TreeGrafter"/>
</dbReference>
<dbReference type="InterPro" id="IPR035979">
    <property type="entry name" value="RBD_domain_sf"/>
</dbReference>
<protein>
    <submittedName>
        <fullName evidence="7">Uncharacterized protein</fullName>
    </submittedName>
</protein>
<dbReference type="CDD" id="cd00780">
    <property type="entry name" value="NTF2"/>
    <property type="match status" value="1"/>
</dbReference>
<dbReference type="GO" id="GO:0010494">
    <property type="term" value="C:cytoplasmic stress granule"/>
    <property type="evidence" value="ECO:0007669"/>
    <property type="project" value="UniProtKB-SubCell"/>
</dbReference>
<feature type="region of interest" description="Disordered" evidence="4">
    <location>
        <begin position="136"/>
        <end position="259"/>
    </location>
</feature>